<reference evidence="4 5" key="1">
    <citation type="journal article" date="2007" name="Science">
        <title>The Fusarium graminearum genome reveals a link between localized polymorphism and pathogen specialization.</title>
        <authorList>
            <person name="Cuomo C.A."/>
            <person name="Gueldener U."/>
            <person name="Xu J.-R."/>
            <person name="Trail F."/>
            <person name="Turgeon B.G."/>
            <person name="Di Pietro A."/>
            <person name="Walton J.D."/>
            <person name="Ma L.-J."/>
            <person name="Baker S.E."/>
            <person name="Rep M."/>
            <person name="Adam G."/>
            <person name="Antoniw J."/>
            <person name="Baldwin T."/>
            <person name="Calvo S.E."/>
            <person name="Chang Y.-L."/>
            <person name="DeCaprio D."/>
            <person name="Gale L.R."/>
            <person name="Gnerre S."/>
            <person name="Goswami R.S."/>
            <person name="Hammond-Kosack K."/>
            <person name="Harris L.J."/>
            <person name="Hilburn K."/>
            <person name="Kennell J.C."/>
            <person name="Kroken S."/>
            <person name="Magnuson J.K."/>
            <person name="Mannhaupt G."/>
            <person name="Mauceli E.W."/>
            <person name="Mewes H.-W."/>
            <person name="Mitterbauer R."/>
            <person name="Muehlbauer G."/>
            <person name="Muensterkoetter M."/>
            <person name="Nelson D."/>
            <person name="O'Donnell K."/>
            <person name="Ouellet T."/>
            <person name="Qi W."/>
            <person name="Quesneville H."/>
            <person name="Roncero M.I.G."/>
            <person name="Seong K.-Y."/>
            <person name="Tetko I.V."/>
            <person name="Urban M."/>
            <person name="Waalwijk C."/>
            <person name="Ward T.J."/>
            <person name="Yao J."/>
            <person name="Birren B.W."/>
            <person name="Kistler H.C."/>
        </authorList>
    </citation>
    <scope>NUCLEOTIDE SEQUENCE [LARGE SCALE GENOMIC DNA]</scope>
    <source>
        <strain evidence="5">ATCC MYA-4620 / CBS 123657 / FGSC 9075 / NRRL 31084 / PH-1</strain>
        <strain evidence="4">PH-1 / ATCC MYA-4620 / FGSC 9075 / NRRL 31084</strain>
    </source>
</reference>
<dbReference type="EnsemblFungi" id="CEF75173">
    <property type="protein sequence ID" value="CEF75173"/>
    <property type="gene ID" value="FGRRES_15563"/>
</dbReference>
<accession>A0A098D896</accession>
<reference evidence="3 5" key="3">
    <citation type="journal article" date="2015" name="BMC Genomics">
        <title>The completed genome sequence of the pathogenic ascomycete fungus Fusarium graminearum.</title>
        <authorList>
            <person name="King R."/>
            <person name="Urban M."/>
            <person name="Hammond-Kosack M.C."/>
            <person name="Hassani-Pak K."/>
            <person name="Hammond-Kosack K.E."/>
        </authorList>
    </citation>
    <scope>NUCLEOTIDE SEQUENCE [LARGE SCALE GENOMIC DNA]</scope>
    <source>
        <strain evidence="5">ATCC MYA-4620 / CBS 123657 / FGSC 9075 / NRRL 31084 / PH-1</strain>
        <strain evidence="3">PH-1</strain>
    </source>
</reference>
<dbReference type="VEuPathDB" id="FungiDB:FGRAMPH1_01G06737"/>
<feature type="signal peptide" evidence="2">
    <location>
        <begin position="1"/>
        <end position="18"/>
    </location>
</feature>
<reference evidence="4 5" key="2">
    <citation type="journal article" date="2010" name="Nature">
        <title>Comparative genomics reveals mobile pathogenicity chromosomes in Fusarium.</title>
        <authorList>
            <person name="Ma L.J."/>
            <person name="van der Does H.C."/>
            <person name="Borkovich K.A."/>
            <person name="Coleman J.J."/>
            <person name="Daboussi M.J."/>
            <person name="Di Pietro A."/>
            <person name="Dufresne M."/>
            <person name="Freitag M."/>
            <person name="Grabherr M."/>
            <person name="Henrissat B."/>
            <person name="Houterman P.M."/>
            <person name="Kang S."/>
            <person name="Shim W.B."/>
            <person name="Woloshuk C."/>
            <person name="Xie X."/>
            <person name="Xu J.R."/>
            <person name="Antoniw J."/>
            <person name="Baker S.E."/>
            <person name="Bluhm B.H."/>
            <person name="Breakspear A."/>
            <person name="Brown D.W."/>
            <person name="Butchko R.A."/>
            <person name="Chapman S."/>
            <person name="Coulson R."/>
            <person name="Coutinho P.M."/>
            <person name="Danchin E.G."/>
            <person name="Diener A."/>
            <person name="Gale L.R."/>
            <person name="Gardiner D.M."/>
            <person name="Goff S."/>
            <person name="Hammond-Kosack K.E."/>
            <person name="Hilburn K."/>
            <person name="Hua-Van A."/>
            <person name="Jonkers W."/>
            <person name="Kazan K."/>
            <person name="Kodira C.D."/>
            <person name="Koehrsen M."/>
            <person name="Kumar L."/>
            <person name="Lee Y.H."/>
            <person name="Li L."/>
            <person name="Manners J.M."/>
            <person name="Miranda-Saavedra D."/>
            <person name="Mukherjee M."/>
            <person name="Park G."/>
            <person name="Park J."/>
            <person name="Park S.Y."/>
            <person name="Proctor R.H."/>
            <person name="Regev A."/>
            <person name="Ruiz-Roldan M.C."/>
            <person name="Sain D."/>
            <person name="Sakthikumar S."/>
            <person name="Sykes S."/>
            <person name="Schwartz D.C."/>
            <person name="Turgeon B.G."/>
            <person name="Wapinski I."/>
            <person name="Yoder O."/>
            <person name="Young S."/>
            <person name="Zeng Q."/>
            <person name="Zhou S."/>
            <person name="Galagan J."/>
            <person name="Cuomo C.A."/>
            <person name="Kistler H.C."/>
            <person name="Rep M."/>
        </authorList>
    </citation>
    <scope>GENOME REANNOTATION</scope>
    <source>
        <strain evidence="5">ATCC MYA-4620 / CBS 123657 / FGSC 9075 / NRRL 31084 / PH-1</strain>
        <strain evidence="4">PH-1 / ATCC MYA-4620 / FGSC 9075 / NRRL 31084</strain>
    </source>
</reference>
<proteinExistence type="predicted"/>
<gene>
    <name evidence="3" type="ORF">FGRAMPH1_01T06737</name>
</gene>
<dbReference type="Proteomes" id="UP000070720">
    <property type="component" value="Chromosome 1"/>
</dbReference>
<evidence type="ECO:0000256" key="2">
    <source>
        <dbReference type="SAM" id="SignalP"/>
    </source>
</evidence>
<dbReference type="EMBL" id="HG970332">
    <property type="protein sequence ID" value="CEF75173.1"/>
    <property type="molecule type" value="Genomic_DNA"/>
</dbReference>
<reference evidence="4" key="4">
    <citation type="submission" date="2017-01" db="UniProtKB">
        <authorList>
            <consortium name="EnsemblFungi"/>
        </authorList>
    </citation>
    <scope>IDENTIFICATION</scope>
    <source>
        <strain evidence="4">PH-1 / ATCC MYA-4620 / FGSC 9075 / NRRL 31084</strain>
    </source>
</reference>
<name>A0A098D896_GIBZE</name>
<keyword evidence="2" id="KW-0732">Signal</keyword>
<evidence type="ECO:0000313" key="4">
    <source>
        <dbReference type="EnsemblFungi" id="CEF75173"/>
    </source>
</evidence>
<feature type="region of interest" description="Disordered" evidence="1">
    <location>
        <begin position="38"/>
        <end position="80"/>
    </location>
</feature>
<sequence length="80" mass="8946">MHACLLLLFILCSKCLICVPLAAWLWSLYNSATPPMQQIHRTRPDPTSRNCQAPATINVGRPDPKKRGPIMPWKGKAAIH</sequence>
<organism evidence="3 5">
    <name type="scientific">Gibberella zeae (strain ATCC MYA-4620 / CBS 123657 / FGSC 9075 / NRRL 31084 / PH-1)</name>
    <name type="common">Wheat head blight fungus</name>
    <name type="synonym">Fusarium graminearum</name>
    <dbReference type="NCBI Taxonomy" id="229533"/>
    <lineage>
        <taxon>Eukaryota</taxon>
        <taxon>Fungi</taxon>
        <taxon>Dikarya</taxon>
        <taxon>Ascomycota</taxon>
        <taxon>Pezizomycotina</taxon>
        <taxon>Sordariomycetes</taxon>
        <taxon>Hypocreomycetidae</taxon>
        <taxon>Hypocreales</taxon>
        <taxon>Nectriaceae</taxon>
        <taxon>Fusarium</taxon>
    </lineage>
</organism>
<evidence type="ECO:0000313" key="5">
    <source>
        <dbReference type="Proteomes" id="UP000070720"/>
    </source>
</evidence>
<keyword evidence="5" id="KW-1185">Reference proteome</keyword>
<protein>
    <submittedName>
        <fullName evidence="3">Chromosome 1, complete genome</fullName>
    </submittedName>
</protein>
<dbReference type="InParanoid" id="A0A098D896"/>
<accession>A0A0E0RV98</accession>
<evidence type="ECO:0000313" key="3">
    <source>
        <dbReference type="EMBL" id="CEF75173.1"/>
    </source>
</evidence>
<dbReference type="AlphaFoldDB" id="A0A098D896"/>
<evidence type="ECO:0000256" key="1">
    <source>
        <dbReference type="SAM" id="MobiDB-lite"/>
    </source>
</evidence>
<feature type="compositionally biased region" description="Polar residues" evidence="1">
    <location>
        <begin position="45"/>
        <end position="55"/>
    </location>
</feature>
<feature type="chain" id="PRO_5010018626" evidence="2">
    <location>
        <begin position="19"/>
        <end position="80"/>
    </location>
</feature>